<dbReference type="Pfam" id="PF00403">
    <property type="entry name" value="HMA"/>
    <property type="match status" value="1"/>
</dbReference>
<dbReference type="PANTHER" id="PTHR22814:SF287">
    <property type="entry name" value="COPPER TRANSPORT PROTEIN ATX1"/>
    <property type="match status" value="1"/>
</dbReference>
<dbReference type="EMBL" id="JAHLKM010000001">
    <property type="protein sequence ID" value="MCQ4332234.1"/>
    <property type="molecule type" value="Genomic_DNA"/>
</dbReference>
<protein>
    <submittedName>
        <fullName evidence="3">Heavy-metal-associated domain-containing protein</fullName>
    </submittedName>
</protein>
<accession>A0A9R1D3E2</accession>
<dbReference type="InterPro" id="IPR006121">
    <property type="entry name" value="HMA_dom"/>
</dbReference>
<dbReference type="SUPFAM" id="SSF55008">
    <property type="entry name" value="HMA, heavy metal-associated domain"/>
    <property type="match status" value="1"/>
</dbReference>
<feature type="domain" description="HMA" evidence="2">
    <location>
        <begin position="1"/>
        <end position="64"/>
    </location>
</feature>
<comment type="caution">
    <text evidence="3">The sequence shown here is derived from an EMBL/GenBank/DDBJ whole genome shotgun (WGS) entry which is preliminary data.</text>
</comment>
<dbReference type="RefSeq" id="WP_256028152.1">
    <property type="nucleotide sequence ID" value="NZ_JAHLKM010000001.1"/>
</dbReference>
<dbReference type="PANTHER" id="PTHR22814">
    <property type="entry name" value="COPPER TRANSPORT PROTEIN ATOX1-RELATED"/>
    <property type="match status" value="1"/>
</dbReference>
<evidence type="ECO:0000313" key="3">
    <source>
        <dbReference type="EMBL" id="MCQ4332234.1"/>
    </source>
</evidence>
<dbReference type="Proteomes" id="UP001139494">
    <property type="component" value="Unassembled WGS sequence"/>
</dbReference>
<evidence type="ECO:0000256" key="1">
    <source>
        <dbReference type="ARBA" id="ARBA00022723"/>
    </source>
</evidence>
<name>A0A9R1D3E2_9EURY</name>
<dbReference type="CDD" id="cd00371">
    <property type="entry name" value="HMA"/>
    <property type="match status" value="1"/>
</dbReference>
<organism evidence="3 4">
    <name type="scientific">Natronomonas aquatica</name>
    <dbReference type="NCBI Taxonomy" id="2841590"/>
    <lineage>
        <taxon>Archaea</taxon>
        <taxon>Methanobacteriati</taxon>
        <taxon>Methanobacteriota</taxon>
        <taxon>Stenosarchaea group</taxon>
        <taxon>Halobacteria</taxon>
        <taxon>Halobacteriales</taxon>
        <taxon>Natronomonadaceae</taxon>
        <taxon>Natronomonas</taxon>
    </lineage>
</organism>
<dbReference type="InterPro" id="IPR036163">
    <property type="entry name" value="HMA_dom_sf"/>
</dbReference>
<keyword evidence="4" id="KW-1185">Reference proteome</keyword>
<evidence type="ECO:0000259" key="2">
    <source>
        <dbReference type="PROSITE" id="PS50846"/>
    </source>
</evidence>
<dbReference type="PROSITE" id="PS50846">
    <property type="entry name" value="HMA_2"/>
    <property type="match status" value="1"/>
</dbReference>
<proteinExistence type="predicted"/>
<gene>
    <name evidence="3" type="ORF">KM295_01770</name>
</gene>
<dbReference type="GO" id="GO:0046872">
    <property type="term" value="F:metal ion binding"/>
    <property type="evidence" value="ECO:0007669"/>
    <property type="project" value="UniProtKB-KW"/>
</dbReference>
<keyword evidence="1" id="KW-0479">Metal-binding</keyword>
<dbReference type="AlphaFoldDB" id="A0A9R1D3E2"/>
<sequence>MSRTITVEGMSCEHCERTVEEALEDVDGVARARADRAAGEVKIEGAADPDRLVAAVEDTGYGASVPA</sequence>
<reference evidence="3" key="1">
    <citation type="journal article" date="2023" name="Front. Microbiol.">
        <title>Genomic-based phylogenetic and metabolic analyses of the genus Natronomonas, and description of Natronomonas aquatica sp. nov.</title>
        <authorList>
            <person name="Garcia-Roldan A."/>
            <person name="Duran-Viseras A."/>
            <person name="de la Haba R.R."/>
            <person name="Corral P."/>
            <person name="Sanchez-Porro C."/>
            <person name="Ventosa A."/>
        </authorList>
    </citation>
    <scope>NUCLEOTIDE SEQUENCE</scope>
    <source>
        <strain evidence="3">F2-12</strain>
    </source>
</reference>
<dbReference type="Gene3D" id="3.30.70.100">
    <property type="match status" value="1"/>
</dbReference>
<evidence type="ECO:0000313" key="4">
    <source>
        <dbReference type="Proteomes" id="UP001139494"/>
    </source>
</evidence>